<proteinExistence type="predicted"/>
<evidence type="ECO:0000313" key="1">
    <source>
        <dbReference type="EMBL" id="AKJ31354.1"/>
    </source>
</evidence>
<name>A0A0G3BPJ4_9BURK</name>
<dbReference type="OrthoDB" id="6353325at2"/>
<dbReference type="RefSeq" id="WP_047196514.1">
    <property type="nucleotide sequence ID" value="NZ_CP011371.1"/>
</dbReference>
<reference evidence="1 2" key="1">
    <citation type="submission" date="2015-05" db="EMBL/GenBank/DDBJ databases">
        <authorList>
            <person name="Tang B."/>
            <person name="Yu Y."/>
        </authorList>
    </citation>
    <scope>NUCLEOTIDE SEQUENCE [LARGE SCALE GENOMIC DNA]</scope>
    <source>
        <strain evidence="1 2">DSM 7029</strain>
    </source>
</reference>
<evidence type="ECO:0000313" key="2">
    <source>
        <dbReference type="Proteomes" id="UP000035352"/>
    </source>
</evidence>
<dbReference type="Proteomes" id="UP000035352">
    <property type="component" value="Chromosome"/>
</dbReference>
<accession>A0A0G3BPJ4</accession>
<keyword evidence="2" id="KW-1185">Reference proteome</keyword>
<organism evidence="1 2">
    <name type="scientific">Caldimonas brevitalea</name>
    <dbReference type="NCBI Taxonomy" id="413882"/>
    <lineage>
        <taxon>Bacteria</taxon>
        <taxon>Pseudomonadati</taxon>
        <taxon>Pseudomonadota</taxon>
        <taxon>Betaproteobacteria</taxon>
        <taxon>Burkholderiales</taxon>
        <taxon>Sphaerotilaceae</taxon>
        <taxon>Caldimonas</taxon>
    </lineage>
</organism>
<dbReference type="Gene3D" id="1.25.40.10">
    <property type="entry name" value="Tetratricopeptide repeat domain"/>
    <property type="match status" value="1"/>
</dbReference>
<dbReference type="EMBL" id="CP011371">
    <property type="protein sequence ID" value="AKJ31354.1"/>
    <property type="molecule type" value="Genomic_DNA"/>
</dbReference>
<protein>
    <submittedName>
        <fullName evidence="1">Tetratricopeptide repeat family protein</fullName>
    </submittedName>
</protein>
<sequence length="257" mass="27524">MHRWLAFPFPDAQYDYAGPALREHWARLHAGDAVPFPENEAVQQAWRCFHAGEFEQAVRAGLAAGPAGLTVANKAQAVYATYLEPNEKHKLALLLEVAERAQAQCAGQPDDAGAHFWLGYALGRYAQGLNLLRAAEQGLGPRVREALEATLRLAPAHADARIALAALQAELVDKTGPLLGKMQGASKASAVALFEAALQLNPTSVIGRIEYGIGLMMLEGEEALDAAERLYHDAAACRPADATERLAVEAAISLLDV</sequence>
<dbReference type="AlphaFoldDB" id="A0A0G3BPJ4"/>
<gene>
    <name evidence="1" type="ORF">AAW51_4663</name>
</gene>
<dbReference type="KEGG" id="pbh:AAW51_4663"/>
<dbReference type="InterPro" id="IPR011990">
    <property type="entry name" value="TPR-like_helical_dom_sf"/>
</dbReference>
<dbReference type="STRING" id="413882.AAW51_4663"/>